<evidence type="ECO:0000256" key="1">
    <source>
        <dbReference type="SAM" id="Phobius"/>
    </source>
</evidence>
<evidence type="ECO:0000313" key="3">
    <source>
        <dbReference type="Proteomes" id="UP001501757"/>
    </source>
</evidence>
<dbReference type="EMBL" id="BAAAEI010000006">
    <property type="protein sequence ID" value="GAA0344372.1"/>
    <property type="molecule type" value="Genomic_DNA"/>
</dbReference>
<name>A0ABN0WQR9_9ALTE</name>
<keyword evidence="3" id="KW-1185">Reference proteome</keyword>
<dbReference type="Proteomes" id="UP001501757">
    <property type="component" value="Unassembled WGS sequence"/>
</dbReference>
<feature type="transmembrane region" description="Helical" evidence="1">
    <location>
        <begin position="100"/>
        <end position="118"/>
    </location>
</feature>
<reference evidence="3" key="1">
    <citation type="journal article" date="2019" name="Int. J. Syst. Evol. Microbiol.">
        <title>The Global Catalogue of Microorganisms (GCM) 10K type strain sequencing project: providing services to taxonomists for standard genome sequencing and annotation.</title>
        <authorList>
            <consortium name="The Broad Institute Genomics Platform"/>
            <consortium name="The Broad Institute Genome Sequencing Center for Infectious Disease"/>
            <person name="Wu L."/>
            <person name="Ma J."/>
        </authorList>
    </citation>
    <scope>NUCLEOTIDE SEQUENCE [LARGE SCALE GENOMIC DNA]</scope>
    <source>
        <strain evidence="3">JCM 13378</strain>
    </source>
</reference>
<protein>
    <submittedName>
        <fullName evidence="2">Uncharacterized protein</fullName>
    </submittedName>
</protein>
<accession>A0ABN0WQR9</accession>
<evidence type="ECO:0000313" key="2">
    <source>
        <dbReference type="EMBL" id="GAA0344372.1"/>
    </source>
</evidence>
<keyword evidence="1" id="KW-1133">Transmembrane helix</keyword>
<feature type="transmembrane region" description="Helical" evidence="1">
    <location>
        <begin position="124"/>
        <end position="142"/>
    </location>
</feature>
<proteinExistence type="predicted"/>
<comment type="caution">
    <text evidence="2">The sequence shown here is derived from an EMBL/GenBank/DDBJ whole genome shotgun (WGS) entry which is preliminary data.</text>
</comment>
<keyword evidence="1" id="KW-0472">Membrane</keyword>
<feature type="transmembrane region" description="Helical" evidence="1">
    <location>
        <begin position="33"/>
        <end position="53"/>
    </location>
</feature>
<keyword evidence="1" id="KW-0812">Transmembrane</keyword>
<feature type="transmembrane region" description="Helical" evidence="1">
    <location>
        <begin position="59"/>
        <end position="79"/>
    </location>
</feature>
<sequence>MKQQDTSAASAKGALDTMRSSQQALLESFVPSVWIRVVMSLSLGAILFGYGMTEHENNWALAIWVGALGFGLSSVLYTYTYRLQGIRIRFFPRFYQTEKIHIYTGIGFAALGFGSRFMRTELGMEFGPYLCATAAAVLFFWLQRRFPTGEVGIKGV</sequence>
<organism evidence="2 3">
    <name type="scientific">Bowmanella denitrificans</name>
    <dbReference type="NCBI Taxonomy" id="366582"/>
    <lineage>
        <taxon>Bacteria</taxon>
        <taxon>Pseudomonadati</taxon>
        <taxon>Pseudomonadota</taxon>
        <taxon>Gammaproteobacteria</taxon>
        <taxon>Alteromonadales</taxon>
        <taxon>Alteromonadaceae</taxon>
        <taxon>Bowmanella</taxon>
    </lineage>
</organism>
<gene>
    <name evidence="2" type="ORF">GCM10009092_06010</name>
</gene>
<dbReference type="RefSeq" id="WP_343841611.1">
    <property type="nucleotide sequence ID" value="NZ_BAAAEI010000006.1"/>
</dbReference>